<dbReference type="AlphaFoldDB" id="A0AAV6GDB2"/>
<feature type="chain" id="PRO_5043910631" description="Ig-like domain-containing protein" evidence="2">
    <location>
        <begin position="27"/>
        <end position="545"/>
    </location>
</feature>
<dbReference type="Proteomes" id="UP000823561">
    <property type="component" value="Chromosome 13"/>
</dbReference>
<sequence length="545" mass="60123">MVMALKELICFFFSLVVVCGPRGVRALTLVVPARVSALAGSCVLIPCSLSPPQRQGRPVEVEVRLQYHWSTPMGALFPTVPRLALSSSSGEDDDASSLRVHKDFRGRVALTGDVSKGDCSVTVSEVRQKDASNYVLEMRRRGDKNWSKMAFQMDVSNFPEMPRLTGPESVTDGQQVVLNCTVGFPCPSQPPTLRWRWVRGRPDNSSVFGEPRVALSPDKRPLLWASLSFTASYHLMPRISCEVHYQKLGAPVVMAKDIHVKFPPKDVHIRLHTSAVREGGSALLECSCKADPPVEEYDWSYTQHGRTRFLPLHTFTVRIENVTRHTRVICTAKSRLGSTASPSTAINVEYKPHILSKSSCRWDGTAVYCRCIADSNPRAAITWSVNGSPPSHGYNTSVFVHSNGTVAARLGGVVDMPPSVVCYANNAHGNDSRPLLQEVEVSLLWLLMAALGMAFSVLLIVAAVFLCCGRRQAGRRSAMINHRSQAVYPGDVGIYQEHAPLYINCTEVTHIYTNGSYQLVYQNCTPCFVRTKQVDKANTLCANEN</sequence>
<evidence type="ECO:0000256" key="1">
    <source>
        <dbReference type="SAM" id="Phobius"/>
    </source>
</evidence>
<evidence type="ECO:0000313" key="4">
    <source>
        <dbReference type="EMBL" id="KAG5270776.1"/>
    </source>
</evidence>
<evidence type="ECO:0000256" key="2">
    <source>
        <dbReference type="SAM" id="SignalP"/>
    </source>
</evidence>
<feature type="signal peptide" evidence="2">
    <location>
        <begin position="1"/>
        <end position="26"/>
    </location>
</feature>
<feature type="domain" description="Ig-like" evidence="3">
    <location>
        <begin position="159"/>
        <end position="243"/>
    </location>
</feature>
<dbReference type="PANTHER" id="PTHR46484">
    <property type="entry name" value="SI:CH211-171H4.5-RELATED"/>
    <property type="match status" value="1"/>
</dbReference>
<dbReference type="InterPro" id="IPR003599">
    <property type="entry name" value="Ig_sub"/>
</dbReference>
<accession>A0AAV6GDB2</accession>
<proteinExistence type="predicted"/>
<keyword evidence="2" id="KW-0732">Signal</keyword>
<name>A0AAV6GDB2_9TELE</name>
<evidence type="ECO:0000313" key="5">
    <source>
        <dbReference type="Proteomes" id="UP000823561"/>
    </source>
</evidence>
<dbReference type="SUPFAM" id="SSF48726">
    <property type="entry name" value="Immunoglobulin"/>
    <property type="match status" value="3"/>
</dbReference>
<dbReference type="PROSITE" id="PS50835">
    <property type="entry name" value="IG_LIKE"/>
    <property type="match status" value="3"/>
</dbReference>
<keyword evidence="1" id="KW-1133">Transmembrane helix</keyword>
<reference evidence="4" key="1">
    <citation type="submission" date="2020-10" db="EMBL/GenBank/DDBJ databases">
        <title>Chromosome-scale genome assembly of the Allis shad, Alosa alosa.</title>
        <authorList>
            <person name="Margot Z."/>
            <person name="Christophe K."/>
            <person name="Cabau C."/>
            <person name="Louis A."/>
            <person name="Berthelot C."/>
            <person name="Parey E."/>
            <person name="Roest Crollius H."/>
            <person name="Montfort J."/>
            <person name="Robinson-Rechavi M."/>
            <person name="Bucao C."/>
            <person name="Bouchez O."/>
            <person name="Gislard M."/>
            <person name="Lluch J."/>
            <person name="Milhes M."/>
            <person name="Lampietro C."/>
            <person name="Lopez Roques C."/>
            <person name="Donnadieu C."/>
            <person name="Braasch I."/>
            <person name="Desvignes T."/>
            <person name="Postlethwait J."/>
            <person name="Bobe J."/>
            <person name="Guiguen Y."/>
        </authorList>
    </citation>
    <scope>NUCLEOTIDE SEQUENCE</scope>
    <source>
        <strain evidence="4">M-15738</strain>
        <tissue evidence="4">Blood</tissue>
    </source>
</reference>
<feature type="domain" description="Ig-like" evidence="3">
    <location>
        <begin position="352"/>
        <end position="442"/>
    </location>
</feature>
<dbReference type="InterPro" id="IPR013783">
    <property type="entry name" value="Ig-like_fold"/>
</dbReference>
<dbReference type="SMART" id="SM00409">
    <property type="entry name" value="IG"/>
    <property type="match status" value="2"/>
</dbReference>
<keyword evidence="1" id="KW-0472">Membrane</keyword>
<dbReference type="InterPro" id="IPR036179">
    <property type="entry name" value="Ig-like_dom_sf"/>
</dbReference>
<comment type="caution">
    <text evidence="4">The sequence shown here is derived from an EMBL/GenBank/DDBJ whole genome shotgun (WGS) entry which is preliminary data.</text>
</comment>
<dbReference type="PANTHER" id="PTHR46484:SF3">
    <property type="entry name" value="MYELIN-ASSOCIATED GLYCOPROTEIN-LIKE"/>
    <property type="match status" value="1"/>
</dbReference>
<organism evidence="4 5">
    <name type="scientific">Alosa alosa</name>
    <name type="common">allis shad</name>
    <dbReference type="NCBI Taxonomy" id="278164"/>
    <lineage>
        <taxon>Eukaryota</taxon>
        <taxon>Metazoa</taxon>
        <taxon>Chordata</taxon>
        <taxon>Craniata</taxon>
        <taxon>Vertebrata</taxon>
        <taxon>Euteleostomi</taxon>
        <taxon>Actinopterygii</taxon>
        <taxon>Neopterygii</taxon>
        <taxon>Teleostei</taxon>
        <taxon>Clupei</taxon>
        <taxon>Clupeiformes</taxon>
        <taxon>Clupeoidei</taxon>
        <taxon>Clupeidae</taxon>
        <taxon>Alosa</taxon>
    </lineage>
</organism>
<protein>
    <recommendedName>
        <fullName evidence="3">Ig-like domain-containing protein</fullName>
    </recommendedName>
</protein>
<gene>
    <name evidence="4" type="ORF">AALO_G00172170</name>
</gene>
<dbReference type="EMBL" id="JADWDJ010000013">
    <property type="protein sequence ID" value="KAG5270776.1"/>
    <property type="molecule type" value="Genomic_DNA"/>
</dbReference>
<feature type="domain" description="Ig-like" evidence="3">
    <location>
        <begin position="264"/>
        <end position="349"/>
    </location>
</feature>
<feature type="transmembrane region" description="Helical" evidence="1">
    <location>
        <begin position="443"/>
        <end position="469"/>
    </location>
</feature>
<evidence type="ECO:0000259" key="3">
    <source>
        <dbReference type="PROSITE" id="PS50835"/>
    </source>
</evidence>
<dbReference type="Gene3D" id="2.60.40.10">
    <property type="entry name" value="Immunoglobulins"/>
    <property type="match status" value="4"/>
</dbReference>
<dbReference type="InterPro" id="IPR007110">
    <property type="entry name" value="Ig-like_dom"/>
</dbReference>
<keyword evidence="5" id="KW-1185">Reference proteome</keyword>
<keyword evidence="1" id="KW-0812">Transmembrane</keyword>